<evidence type="ECO:0000313" key="1">
    <source>
        <dbReference type="EMBL" id="QUB76072.1"/>
    </source>
</evidence>
<gene>
    <name evidence="1" type="ORF">J5A58_03605</name>
</gene>
<keyword evidence="2" id="KW-1185">Reference proteome</keyword>
<proteinExistence type="predicted"/>
<accession>A0ABX7XR18</accession>
<reference evidence="1 2" key="1">
    <citation type="submission" date="2021-03" db="EMBL/GenBank/DDBJ databases">
        <title>Human Oral Microbial Genomes.</title>
        <authorList>
            <person name="Johnston C.D."/>
            <person name="Chen T."/>
            <person name="Dewhirst F.E."/>
        </authorList>
    </citation>
    <scope>NUCLEOTIDE SEQUENCE [LARGE SCALE GENOMIC DNA]</scope>
    <source>
        <strain evidence="1 2">F0054</strain>
    </source>
</reference>
<dbReference type="Proteomes" id="UP000682195">
    <property type="component" value="Chromosome 1"/>
</dbReference>
<name>A0ABX7XR18_9BACT</name>
<organism evidence="1 2">
    <name type="scientific">Prevotella melaninogenica</name>
    <dbReference type="NCBI Taxonomy" id="28132"/>
    <lineage>
        <taxon>Bacteria</taxon>
        <taxon>Pseudomonadati</taxon>
        <taxon>Bacteroidota</taxon>
        <taxon>Bacteroidia</taxon>
        <taxon>Bacteroidales</taxon>
        <taxon>Prevotellaceae</taxon>
        <taxon>Prevotella</taxon>
    </lineage>
</organism>
<protein>
    <submittedName>
        <fullName evidence="1">Uncharacterized protein</fullName>
    </submittedName>
</protein>
<sequence>MKELVQKKDWDYSIYNVNGKKIISVVFYNSFVDYLRSFLLRKEEECYSFEEFALLAEKIRDNVTIYED</sequence>
<dbReference type="RefSeq" id="WP_211808051.1">
    <property type="nucleotide sequence ID" value="NZ_CP072361.1"/>
</dbReference>
<evidence type="ECO:0000313" key="2">
    <source>
        <dbReference type="Proteomes" id="UP000682195"/>
    </source>
</evidence>
<dbReference type="EMBL" id="CP072361">
    <property type="protein sequence ID" value="QUB76072.1"/>
    <property type="molecule type" value="Genomic_DNA"/>
</dbReference>